<sequence>MEKLREYKYIVLIFIVVLSLLFYWFEIRPSQIRKLCASGTNLSGNKVIIPNSLYLDCLRTNGIEI</sequence>
<feature type="transmembrane region" description="Helical" evidence="1">
    <location>
        <begin position="7"/>
        <end position="25"/>
    </location>
</feature>
<dbReference type="Proteomes" id="UP000178089">
    <property type="component" value="Unassembled WGS sequence"/>
</dbReference>
<name>A0A1G2N379_9BACT</name>
<keyword evidence="1" id="KW-0472">Membrane</keyword>
<dbReference type="AlphaFoldDB" id="A0A1G2N379"/>
<reference evidence="2 3" key="1">
    <citation type="journal article" date="2016" name="Nat. Commun.">
        <title>Thousands of microbial genomes shed light on interconnected biogeochemical processes in an aquifer system.</title>
        <authorList>
            <person name="Anantharaman K."/>
            <person name="Brown C.T."/>
            <person name="Hug L.A."/>
            <person name="Sharon I."/>
            <person name="Castelle C.J."/>
            <person name="Probst A.J."/>
            <person name="Thomas B.C."/>
            <person name="Singh A."/>
            <person name="Wilkins M.J."/>
            <person name="Karaoz U."/>
            <person name="Brodie E.L."/>
            <person name="Williams K.H."/>
            <person name="Hubbard S.S."/>
            <person name="Banfield J.F."/>
        </authorList>
    </citation>
    <scope>NUCLEOTIDE SEQUENCE [LARGE SCALE GENOMIC DNA]</scope>
</reference>
<gene>
    <name evidence="2" type="ORF">A3F51_03860</name>
</gene>
<dbReference type="STRING" id="1802315.A3F51_03860"/>
<accession>A0A1G2N379</accession>
<comment type="caution">
    <text evidence="2">The sequence shown here is derived from an EMBL/GenBank/DDBJ whole genome shotgun (WGS) entry which is preliminary data.</text>
</comment>
<dbReference type="EMBL" id="MHRT01000001">
    <property type="protein sequence ID" value="OHA29829.1"/>
    <property type="molecule type" value="Genomic_DNA"/>
</dbReference>
<keyword evidence="1" id="KW-0812">Transmembrane</keyword>
<keyword evidence="1" id="KW-1133">Transmembrane helix</keyword>
<evidence type="ECO:0000313" key="3">
    <source>
        <dbReference type="Proteomes" id="UP000178089"/>
    </source>
</evidence>
<evidence type="ECO:0000256" key="1">
    <source>
        <dbReference type="SAM" id="Phobius"/>
    </source>
</evidence>
<proteinExistence type="predicted"/>
<organism evidence="2 3">
    <name type="scientific">Candidatus Taylorbacteria bacterium RIFCSPHIGHO2_12_FULL_45_16</name>
    <dbReference type="NCBI Taxonomy" id="1802315"/>
    <lineage>
        <taxon>Bacteria</taxon>
        <taxon>Candidatus Tayloriibacteriota</taxon>
    </lineage>
</organism>
<evidence type="ECO:0000313" key="2">
    <source>
        <dbReference type="EMBL" id="OHA29829.1"/>
    </source>
</evidence>
<protein>
    <submittedName>
        <fullName evidence="2">Uncharacterized protein</fullName>
    </submittedName>
</protein>